<dbReference type="PANTHER" id="PTHR11537">
    <property type="entry name" value="VOLTAGE-GATED POTASSIUM CHANNEL"/>
    <property type="match status" value="1"/>
</dbReference>
<keyword evidence="8 12" id="KW-1133">Transmembrane helix</keyword>
<evidence type="ECO:0000256" key="4">
    <source>
        <dbReference type="ARBA" id="ARBA00022692"/>
    </source>
</evidence>
<evidence type="ECO:0000256" key="11">
    <source>
        <dbReference type="ARBA" id="ARBA00023303"/>
    </source>
</evidence>
<feature type="transmembrane region" description="Helical" evidence="12">
    <location>
        <begin position="56"/>
        <end position="75"/>
    </location>
</feature>
<keyword evidence="15" id="KW-1185">Reference proteome</keyword>
<feature type="domain" description="Ion transport" evidence="13">
    <location>
        <begin position="25"/>
        <end position="242"/>
    </location>
</feature>
<keyword evidence="5" id="KW-0631">Potassium channel</keyword>
<dbReference type="GO" id="GO:0001508">
    <property type="term" value="P:action potential"/>
    <property type="evidence" value="ECO:0007669"/>
    <property type="project" value="TreeGrafter"/>
</dbReference>
<dbReference type="Pfam" id="PF00520">
    <property type="entry name" value="Ion_trans"/>
    <property type="match status" value="1"/>
</dbReference>
<evidence type="ECO:0000256" key="8">
    <source>
        <dbReference type="ARBA" id="ARBA00022989"/>
    </source>
</evidence>
<feature type="transmembrane region" description="Helical" evidence="12">
    <location>
        <begin position="211"/>
        <end position="231"/>
    </location>
</feature>
<dbReference type="EMBL" id="VOSC01000019">
    <property type="protein sequence ID" value="TXE11889.1"/>
    <property type="molecule type" value="Genomic_DNA"/>
</dbReference>
<keyword evidence="2" id="KW-0813">Transport</keyword>
<dbReference type="Proteomes" id="UP000321790">
    <property type="component" value="Unassembled WGS sequence"/>
</dbReference>
<dbReference type="Gene3D" id="1.20.120.350">
    <property type="entry name" value="Voltage-gated potassium channels. Chain C"/>
    <property type="match status" value="1"/>
</dbReference>
<keyword evidence="6" id="KW-0851">Voltage-gated channel</keyword>
<dbReference type="InterPro" id="IPR005821">
    <property type="entry name" value="Ion_trans_dom"/>
</dbReference>
<accession>A0A5C7AWD5</accession>
<evidence type="ECO:0000256" key="9">
    <source>
        <dbReference type="ARBA" id="ARBA00023065"/>
    </source>
</evidence>
<evidence type="ECO:0000256" key="12">
    <source>
        <dbReference type="SAM" id="Phobius"/>
    </source>
</evidence>
<feature type="transmembrane region" description="Helical" evidence="12">
    <location>
        <begin position="26"/>
        <end position="44"/>
    </location>
</feature>
<evidence type="ECO:0000313" key="15">
    <source>
        <dbReference type="Proteomes" id="UP000321790"/>
    </source>
</evidence>
<keyword evidence="3" id="KW-0633">Potassium transport</keyword>
<evidence type="ECO:0000256" key="6">
    <source>
        <dbReference type="ARBA" id="ARBA00022882"/>
    </source>
</evidence>
<dbReference type="Gene3D" id="1.10.287.70">
    <property type="match status" value="1"/>
</dbReference>
<organism evidence="14 15">
    <name type="scientific">Seonamhaeicola algicola</name>
    <dbReference type="NCBI Taxonomy" id="1719036"/>
    <lineage>
        <taxon>Bacteria</taxon>
        <taxon>Pseudomonadati</taxon>
        <taxon>Bacteroidota</taxon>
        <taxon>Flavobacteriia</taxon>
        <taxon>Flavobacteriales</taxon>
        <taxon>Flavobacteriaceae</taxon>
    </lineage>
</organism>
<dbReference type="RefSeq" id="WP_147133791.1">
    <property type="nucleotide sequence ID" value="NZ_VOSC01000019.1"/>
</dbReference>
<feature type="transmembrane region" description="Helical" evidence="12">
    <location>
        <begin position="152"/>
        <end position="173"/>
    </location>
</feature>
<evidence type="ECO:0000256" key="3">
    <source>
        <dbReference type="ARBA" id="ARBA00022538"/>
    </source>
</evidence>
<gene>
    <name evidence="14" type="ORF">FUA26_07440</name>
</gene>
<dbReference type="InterPro" id="IPR028325">
    <property type="entry name" value="VG_K_chnl"/>
</dbReference>
<comment type="subcellular location">
    <subcellularLocation>
        <location evidence="1">Membrane</location>
        <topology evidence="1">Multi-pass membrane protein</topology>
    </subcellularLocation>
</comment>
<evidence type="ECO:0000256" key="5">
    <source>
        <dbReference type="ARBA" id="ARBA00022826"/>
    </source>
</evidence>
<evidence type="ECO:0000256" key="7">
    <source>
        <dbReference type="ARBA" id="ARBA00022958"/>
    </source>
</evidence>
<sequence length="281" mass="31336">MNTQKKHWKDKLHEIIYEADTKAGKLFDVILLYTIIASILLVMLESVESIDAKYHNVLDVLEWIITILFTIEYIARVVTVKKPFKYICSFYGVIDLLSTIPKYISLAFGGIQALVALRALRLLRVFRILKLVRYLGASNALLKALKASRVKISVFLFAVIIISIILGTIMYLVEGNQSGFTSIPTSVYWCIVTLTTVGYGDISPITPLGQFIASLVMVLGYGIIAVPTGIVTAEYAAQTKNEKQTPQSNISLNSKCCLNCLAENHKDNADFCYNCGKKLHR</sequence>
<keyword evidence="9" id="KW-0406">Ion transport</keyword>
<dbReference type="AlphaFoldDB" id="A0A5C7AWD5"/>
<dbReference type="InterPro" id="IPR027359">
    <property type="entry name" value="Volt_channel_dom_sf"/>
</dbReference>
<dbReference type="PANTHER" id="PTHR11537:SF254">
    <property type="entry name" value="POTASSIUM VOLTAGE-GATED CHANNEL PROTEIN SHAB"/>
    <property type="match status" value="1"/>
</dbReference>
<name>A0A5C7AWD5_9FLAO</name>
<evidence type="ECO:0000256" key="10">
    <source>
        <dbReference type="ARBA" id="ARBA00023136"/>
    </source>
</evidence>
<reference evidence="15" key="1">
    <citation type="submission" date="2019-08" db="EMBL/GenBank/DDBJ databases">
        <title>Seonamhaeicola sediminis sp. nov., isolated from marine sediment.</title>
        <authorList>
            <person name="Cao W.R."/>
        </authorList>
    </citation>
    <scope>NUCLEOTIDE SEQUENCE [LARGE SCALE GENOMIC DNA]</scope>
    <source>
        <strain evidence="15">Gy8</strain>
    </source>
</reference>
<proteinExistence type="predicted"/>
<dbReference type="GO" id="GO:0008076">
    <property type="term" value="C:voltage-gated potassium channel complex"/>
    <property type="evidence" value="ECO:0007669"/>
    <property type="project" value="InterPro"/>
</dbReference>
<evidence type="ECO:0000313" key="14">
    <source>
        <dbReference type="EMBL" id="TXE11889.1"/>
    </source>
</evidence>
<evidence type="ECO:0000256" key="1">
    <source>
        <dbReference type="ARBA" id="ARBA00004141"/>
    </source>
</evidence>
<dbReference type="SUPFAM" id="SSF81324">
    <property type="entry name" value="Voltage-gated potassium channels"/>
    <property type="match status" value="1"/>
</dbReference>
<keyword evidence="10 12" id="KW-0472">Membrane</keyword>
<keyword evidence="11" id="KW-0407">Ion channel</keyword>
<dbReference type="PRINTS" id="PR00169">
    <property type="entry name" value="KCHANNEL"/>
</dbReference>
<keyword evidence="7" id="KW-0630">Potassium</keyword>
<dbReference type="OrthoDB" id="9799090at2"/>
<protein>
    <submittedName>
        <fullName evidence="14">Ion transporter</fullName>
    </submittedName>
</protein>
<dbReference type="GO" id="GO:0005249">
    <property type="term" value="F:voltage-gated potassium channel activity"/>
    <property type="evidence" value="ECO:0007669"/>
    <property type="project" value="InterPro"/>
</dbReference>
<keyword evidence="4 12" id="KW-0812">Transmembrane</keyword>
<comment type="caution">
    <text evidence="14">The sequence shown here is derived from an EMBL/GenBank/DDBJ whole genome shotgun (WGS) entry which is preliminary data.</text>
</comment>
<evidence type="ECO:0000259" key="13">
    <source>
        <dbReference type="Pfam" id="PF00520"/>
    </source>
</evidence>
<evidence type="ECO:0000256" key="2">
    <source>
        <dbReference type="ARBA" id="ARBA00022448"/>
    </source>
</evidence>